<name>A0A6N4X5P6_9FLAO</name>
<protein>
    <recommendedName>
        <fullName evidence="1">Immunity MXAN-0049 protein domain-containing protein</fullName>
    </recommendedName>
</protein>
<proteinExistence type="predicted"/>
<evidence type="ECO:0000313" key="2">
    <source>
        <dbReference type="EMBL" id="CAA7195415.1"/>
    </source>
</evidence>
<feature type="domain" description="Immunity MXAN-0049 protein" evidence="1">
    <location>
        <begin position="3"/>
        <end position="228"/>
    </location>
</feature>
<organism evidence="2 3">
    <name type="scientific">Chryseobacterium potabilaquae</name>
    <dbReference type="NCBI Taxonomy" id="2675057"/>
    <lineage>
        <taxon>Bacteria</taxon>
        <taxon>Pseudomonadati</taxon>
        <taxon>Bacteroidota</taxon>
        <taxon>Flavobacteriia</taxon>
        <taxon>Flavobacteriales</taxon>
        <taxon>Weeksellaceae</taxon>
        <taxon>Chryseobacterium group</taxon>
        <taxon>Chryseobacterium</taxon>
    </lineage>
</organism>
<dbReference type="Proteomes" id="UP000445144">
    <property type="component" value="Unassembled WGS sequence"/>
</dbReference>
<reference evidence="2 3" key="1">
    <citation type="submission" date="2020-01" db="EMBL/GenBank/DDBJ databases">
        <authorList>
            <person name="Rodrigo-Torres L."/>
            <person name="Arahal R. D."/>
            <person name="Lucena T."/>
        </authorList>
    </citation>
    <scope>NUCLEOTIDE SEQUENCE [LARGE SCALE GENOMIC DNA]</scope>
    <source>
        <strain evidence="2 3">CECT 9293</strain>
    </source>
</reference>
<dbReference type="EMBL" id="CACVBR010000011">
    <property type="protein sequence ID" value="CAA7195415.1"/>
    <property type="molecule type" value="Genomic_DNA"/>
</dbReference>
<dbReference type="RefSeq" id="WP_162032503.1">
    <property type="nucleotide sequence ID" value="NZ_CACVBR010000011.1"/>
</dbReference>
<dbReference type="AlphaFoldDB" id="A0A6N4X5P6"/>
<keyword evidence="3" id="KW-1185">Reference proteome</keyword>
<accession>A0A6N4X5P6</accession>
<gene>
    <name evidence="2" type="ORF">CHRY9293_01614</name>
</gene>
<sequence length="248" mass="29611">MNYYKINFTSNIKVRGNGDYIKEYKLKIPPTMELLYWEIPNFVGNINHEKIDFEPYLLDIELFKNSKVNDLIMQGGPISSMLIVSGKLKIILEKNRKTGMQFFNINILRNKEIYDDYWLLNMFEFNQEFINFKRSRIIYEKKDDDFDITYSTRNIDLSINDNDEFNIYVEKAKENIEKITIDKLILNEEIINEDFFALRNVTGGIGYYVSEKLKKEIEDAGCIGLEFQPSYLSYYEWRTEREKVYGKI</sequence>
<evidence type="ECO:0000313" key="3">
    <source>
        <dbReference type="Proteomes" id="UP000445144"/>
    </source>
</evidence>
<evidence type="ECO:0000259" key="1">
    <source>
        <dbReference type="Pfam" id="PF07791"/>
    </source>
</evidence>
<dbReference type="Pfam" id="PF07791">
    <property type="entry name" value="Imm11"/>
    <property type="match status" value="1"/>
</dbReference>
<dbReference type="InterPro" id="IPR012433">
    <property type="entry name" value="Imm11"/>
</dbReference>